<protein>
    <recommendedName>
        <fullName evidence="2">Rhodopsin domain-containing protein</fullName>
    </recommendedName>
</protein>
<dbReference type="AlphaFoldDB" id="A0A2V1E242"/>
<keyword evidence="4" id="KW-1185">Reference proteome</keyword>
<evidence type="ECO:0000256" key="1">
    <source>
        <dbReference type="SAM" id="Phobius"/>
    </source>
</evidence>
<feature type="transmembrane region" description="Helical" evidence="1">
    <location>
        <begin position="12"/>
        <end position="31"/>
    </location>
</feature>
<sequence>MAYVADQKSLLITAITMLVAAKVSVGLRYWVRYRQRTSLNADDWCALAAGVVFLANNVTMCWAISEGYMDADPATLNLAQLEISLKLVFIGIFLMSNILTFCRFSVLLF</sequence>
<feature type="transmembrane region" description="Helical" evidence="1">
    <location>
        <begin position="43"/>
        <end position="65"/>
    </location>
</feature>
<gene>
    <name evidence="3" type="ORF">DM02DRAFT_651807</name>
</gene>
<proteinExistence type="predicted"/>
<accession>A0A2V1E242</accession>
<evidence type="ECO:0000313" key="4">
    <source>
        <dbReference type="Proteomes" id="UP000244855"/>
    </source>
</evidence>
<dbReference type="EMBL" id="KZ805323">
    <property type="protein sequence ID" value="PVI04202.1"/>
    <property type="molecule type" value="Genomic_DNA"/>
</dbReference>
<evidence type="ECO:0000259" key="2">
    <source>
        <dbReference type="Pfam" id="PF20684"/>
    </source>
</evidence>
<keyword evidence="1" id="KW-0472">Membrane</keyword>
<keyword evidence="1" id="KW-1133">Transmembrane helix</keyword>
<feature type="domain" description="Rhodopsin" evidence="2">
    <location>
        <begin position="27"/>
        <end position="109"/>
    </location>
</feature>
<dbReference type="Pfam" id="PF20684">
    <property type="entry name" value="Fung_rhodopsin"/>
    <property type="match status" value="1"/>
</dbReference>
<evidence type="ECO:0000313" key="3">
    <source>
        <dbReference type="EMBL" id="PVI04202.1"/>
    </source>
</evidence>
<dbReference type="InterPro" id="IPR049326">
    <property type="entry name" value="Rhodopsin_dom_fungi"/>
</dbReference>
<dbReference type="OrthoDB" id="5378633at2759"/>
<feature type="transmembrane region" description="Helical" evidence="1">
    <location>
        <begin position="85"/>
        <end position="108"/>
    </location>
</feature>
<name>A0A2V1E242_9PLEO</name>
<organism evidence="3 4">
    <name type="scientific">Periconia macrospinosa</name>
    <dbReference type="NCBI Taxonomy" id="97972"/>
    <lineage>
        <taxon>Eukaryota</taxon>
        <taxon>Fungi</taxon>
        <taxon>Dikarya</taxon>
        <taxon>Ascomycota</taxon>
        <taxon>Pezizomycotina</taxon>
        <taxon>Dothideomycetes</taxon>
        <taxon>Pleosporomycetidae</taxon>
        <taxon>Pleosporales</taxon>
        <taxon>Massarineae</taxon>
        <taxon>Periconiaceae</taxon>
        <taxon>Periconia</taxon>
    </lineage>
</organism>
<keyword evidence="1" id="KW-0812">Transmembrane</keyword>
<dbReference type="Proteomes" id="UP000244855">
    <property type="component" value="Unassembled WGS sequence"/>
</dbReference>
<reference evidence="3 4" key="1">
    <citation type="journal article" date="2018" name="Sci. Rep.">
        <title>Comparative genomics provides insights into the lifestyle and reveals functional heterogeneity of dark septate endophytic fungi.</title>
        <authorList>
            <person name="Knapp D.G."/>
            <person name="Nemeth J.B."/>
            <person name="Barry K."/>
            <person name="Hainaut M."/>
            <person name="Henrissat B."/>
            <person name="Johnson J."/>
            <person name="Kuo A."/>
            <person name="Lim J.H.P."/>
            <person name="Lipzen A."/>
            <person name="Nolan M."/>
            <person name="Ohm R.A."/>
            <person name="Tamas L."/>
            <person name="Grigoriev I.V."/>
            <person name="Spatafora J.W."/>
            <person name="Nagy L.G."/>
            <person name="Kovacs G.M."/>
        </authorList>
    </citation>
    <scope>NUCLEOTIDE SEQUENCE [LARGE SCALE GENOMIC DNA]</scope>
    <source>
        <strain evidence="3 4">DSE2036</strain>
    </source>
</reference>